<comment type="cofactor">
    <cofactor evidence="1">
        <name>Ca(2+)</name>
        <dbReference type="ChEBI" id="CHEBI:29108"/>
    </cofactor>
</comment>
<dbReference type="InterPro" id="IPR029486">
    <property type="entry name" value="GH97_N"/>
</dbReference>
<dbReference type="GO" id="GO:0030246">
    <property type="term" value="F:carbohydrate binding"/>
    <property type="evidence" value="ECO:0007669"/>
    <property type="project" value="InterPro"/>
</dbReference>
<dbReference type="InterPro" id="IPR029483">
    <property type="entry name" value="GH97_C"/>
</dbReference>
<evidence type="ECO:0000259" key="5">
    <source>
        <dbReference type="Pfam" id="PF10566"/>
    </source>
</evidence>
<evidence type="ECO:0008006" key="10">
    <source>
        <dbReference type="Google" id="ProtNLM"/>
    </source>
</evidence>
<dbReference type="InterPro" id="IPR014718">
    <property type="entry name" value="GH-type_carb-bd"/>
</dbReference>
<dbReference type="AlphaFoldDB" id="F3QWB6"/>
<proteinExistence type="predicted"/>
<protein>
    <recommendedName>
        <fullName evidence="10">Alpha-glucosidase</fullName>
    </recommendedName>
</protein>
<feature type="chain" id="PRO_5003306378" description="Alpha-glucosidase" evidence="4">
    <location>
        <begin position="20"/>
        <end position="640"/>
    </location>
</feature>
<dbReference type="SUPFAM" id="SSF51445">
    <property type="entry name" value="(Trans)glycosidases"/>
    <property type="match status" value="1"/>
</dbReference>
<sequence length="640" mass="72665">MKKQFISLCMLWLATSGWASPHTYKLWSPDRNYEFTFTQEDSDGATRLSYTLSYKGKKIIGKSDLGVDIENKLLESALDIPNAPCKQWGDNLAFIGVDSAEHKETWKPLYGERAEIPDHYRSLCVKFRKGEAPSEKAPDGYDRSRTYFMNVEVRAYNEGVAFRYHFPSTTNGLFLHITKELTEFAMPEGTMAYYEPWAQAPITLLPLKGWDGESERPLTMKLPDGLTVSLGEARMRDYVRTKFGLSPSRPNTVTANMYDCADVISPYDTPWRVIMAAERPVDLIAHNHIYLNLNDPCALQGDLSWIKPGKAFRCGLKQKDALAAVDFAAERGLQYIELDAGWYGPEMFMSSDATKVAEGKDLDFKALCDYAATKGIGVWVYVNQRALIQQLDDILPLYKKWGIKGIKFGFVQVGNQFWTIWLHNAVRKCADYGIMVDIHDEYRPTGLSRTLPNLMTQEGIAGNETMPDARHNTTLPFTRFLAGPADYTPCYFNNRVKATHGHQLAMPVVYYSPITFLYWYDTPQLYRGEKELDFWKHVPTTWDETYPIDGQIGEYVAIARRSGQKWFVGVMNGMDARTLSLPTEFLQRGKKYVVTLYEDDPDLDTRTKVATRQKTIKGGQSLKLELQASGGAAMEIEKAP</sequence>
<evidence type="ECO:0000256" key="3">
    <source>
        <dbReference type="ARBA" id="ARBA00022837"/>
    </source>
</evidence>
<dbReference type="EMBL" id="AFBR01000071">
    <property type="protein sequence ID" value="EGG52140.1"/>
    <property type="molecule type" value="Genomic_DNA"/>
</dbReference>
<evidence type="ECO:0000256" key="1">
    <source>
        <dbReference type="ARBA" id="ARBA00001913"/>
    </source>
</evidence>
<dbReference type="RefSeq" id="WP_008628479.1">
    <property type="nucleotide sequence ID" value="NZ_GL883869.1"/>
</dbReference>
<organism evidence="8 9">
    <name type="scientific">Paraprevotella xylaniphila YIT 11841</name>
    <dbReference type="NCBI Taxonomy" id="762982"/>
    <lineage>
        <taxon>Bacteria</taxon>
        <taxon>Pseudomonadati</taxon>
        <taxon>Bacteroidota</taxon>
        <taxon>Bacteroidia</taxon>
        <taxon>Bacteroidales</taxon>
        <taxon>Prevotellaceae</taxon>
        <taxon>Paraprevotella</taxon>
    </lineage>
</organism>
<dbReference type="Gene3D" id="3.20.20.70">
    <property type="entry name" value="Aldolase class I"/>
    <property type="match status" value="1"/>
</dbReference>
<feature type="signal peptide" evidence="4">
    <location>
        <begin position="1"/>
        <end position="19"/>
    </location>
</feature>
<dbReference type="Pfam" id="PF14508">
    <property type="entry name" value="GH97_N"/>
    <property type="match status" value="1"/>
</dbReference>
<dbReference type="Proteomes" id="UP000005546">
    <property type="component" value="Unassembled WGS sequence"/>
</dbReference>
<evidence type="ECO:0000313" key="8">
    <source>
        <dbReference type="EMBL" id="EGG52140.1"/>
    </source>
</evidence>
<feature type="domain" description="Glycosyl-hydrolase 97 C-terminal oligomerisation" evidence="7">
    <location>
        <begin position="541"/>
        <end position="636"/>
    </location>
</feature>
<dbReference type="Gene3D" id="2.70.98.10">
    <property type="match status" value="1"/>
</dbReference>
<comment type="subunit">
    <text evidence="2">Monomer.</text>
</comment>
<dbReference type="PANTHER" id="PTHR35803">
    <property type="entry name" value="GLUCAN 1,4-ALPHA-GLUCOSIDASE SUSB-RELATED"/>
    <property type="match status" value="1"/>
</dbReference>
<dbReference type="OrthoDB" id="1109141at2"/>
<feature type="domain" description="Glycosyl-hydrolase 97 N-terminal" evidence="6">
    <location>
        <begin position="27"/>
        <end position="296"/>
    </location>
</feature>
<evidence type="ECO:0000313" key="9">
    <source>
        <dbReference type="Proteomes" id="UP000005546"/>
    </source>
</evidence>
<feature type="domain" description="Glycosyl-hydrolase 97 catalytic" evidence="5">
    <location>
        <begin position="309"/>
        <end position="460"/>
    </location>
</feature>
<dbReference type="Pfam" id="PF14509">
    <property type="entry name" value="GH97_C"/>
    <property type="match status" value="1"/>
</dbReference>
<dbReference type="eggNOG" id="COG1082">
    <property type="taxonomic scope" value="Bacteria"/>
</dbReference>
<keyword evidence="3" id="KW-0106">Calcium</keyword>
<dbReference type="Pfam" id="PF10566">
    <property type="entry name" value="Glyco_hydro_97"/>
    <property type="match status" value="1"/>
</dbReference>
<reference evidence="8 9" key="1">
    <citation type="submission" date="2011-02" db="EMBL/GenBank/DDBJ databases">
        <authorList>
            <person name="Weinstock G."/>
            <person name="Sodergren E."/>
            <person name="Clifton S."/>
            <person name="Fulton L."/>
            <person name="Fulton B."/>
            <person name="Courtney L."/>
            <person name="Fronick C."/>
            <person name="Harrison M."/>
            <person name="Strong C."/>
            <person name="Farmer C."/>
            <person name="Delahaunty K."/>
            <person name="Markovic C."/>
            <person name="Hall O."/>
            <person name="Minx P."/>
            <person name="Tomlinson C."/>
            <person name="Mitreva M."/>
            <person name="Hou S."/>
            <person name="Chen J."/>
            <person name="Wollam A."/>
            <person name="Pepin K.H."/>
            <person name="Johnson M."/>
            <person name="Bhonagiri V."/>
            <person name="Zhang X."/>
            <person name="Suruliraj S."/>
            <person name="Warren W."/>
            <person name="Chinwalla A."/>
            <person name="Mardis E.R."/>
            <person name="Wilson R.K."/>
        </authorList>
    </citation>
    <scope>NUCLEOTIDE SEQUENCE [LARGE SCALE GENOMIC DNA]</scope>
    <source>
        <strain evidence="8 9">YIT 11841</strain>
    </source>
</reference>
<dbReference type="InterPro" id="IPR052720">
    <property type="entry name" value="Glycosyl_hydrolase_97"/>
</dbReference>
<dbReference type="InterPro" id="IPR017853">
    <property type="entry name" value="GH"/>
</dbReference>
<accession>F3QWB6</accession>
<evidence type="ECO:0000259" key="6">
    <source>
        <dbReference type="Pfam" id="PF14508"/>
    </source>
</evidence>
<gene>
    <name evidence="8" type="ORF">HMPREF9442_02498</name>
</gene>
<dbReference type="InterPro" id="IPR013785">
    <property type="entry name" value="Aldolase_TIM"/>
</dbReference>
<comment type="caution">
    <text evidence="8">The sequence shown here is derived from an EMBL/GenBank/DDBJ whole genome shotgun (WGS) entry which is preliminary data.</text>
</comment>
<evidence type="ECO:0000256" key="4">
    <source>
        <dbReference type="SAM" id="SignalP"/>
    </source>
</evidence>
<dbReference type="HOGENOM" id="CLU_011166_2_0_10"/>
<evidence type="ECO:0000256" key="2">
    <source>
        <dbReference type="ARBA" id="ARBA00011245"/>
    </source>
</evidence>
<keyword evidence="9" id="KW-1185">Reference proteome</keyword>
<evidence type="ECO:0000259" key="7">
    <source>
        <dbReference type="Pfam" id="PF14509"/>
    </source>
</evidence>
<dbReference type="STRING" id="762982.HMPREF9442_02498"/>
<name>F3QWB6_9BACT</name>
<dbReference type="PANTHER" id="PTHR35803:SF3">
    <property type="entry name" value="ALPHA-GLUCOSIDASE"/>
    <property type="match status" value="1"/>
</dbReference>
<dbReference type="InterPro" id="IPR019563">
    <property type="entry name" value="GH97_catalytic"/>
</dbReference>
<keyword evidence="4" id="KW-0732">Signal</keyword>